<name>A0A8H3BQB7_9AGAM</name>
<dbReference type="InterPro" id="IPR031127">
    <property type="entry name" value="E3_UB_ligase_RBR"/>
</dbReference>
<evidence type="ECO:0000256" key="1">
    <source>
        <dbReference type="ARBA" id="ARBA00001798"/>
    </source>
</evidence>
<dbReference type="CDD" id="cd20336">
    <property type="entry name" value="Rcat_RBR"/>
    <property type="match status" value="1"/>
</dbReference>
<dbReference type="AlphaFoldDB" id="A0A8H3BQB7"/>
<dbReference type="GO" id="GO:0061630">
    <property type="term" value="F:ubiquitin protein ligase activity"/>
    <property type="evidence" value="ECO:0007669"/>
    <property type="project" value="UniProtKB-EC"/>
</dbReference>
<evidence type="ECO:0000256" key="5">
    <source>
        <dbReference type="ARBA" id="ARBA00022737"/>
    </source>
</evidence>
<evidence type="ECO:0000256" key="6">
    <source>
        <dbReference type="ARBA" id="ARBA00022771"/>
    </source>
</evidence>
<dbReference type="EC" id="2.3.2.31" evidence="2"/>
<dbReference type="PROSITE" id="PS51873">
    <property type="entry name" value="TRIAD"/>
    <property type="match status" value="1"/>
</dbReference>
<dbReference type="CDD" id="cd20335">
    <property type="entry name" value="BRcat_RBR"/>
    <property type="match status" value="1"/>
</dbReference>
<dbReference type="SUPFAM" id="SSF57850">
    <property type="entry name" value="RING/U-box"/>
    <property type="match status" value="2"/>
</dbReference>
<evidence type="ECO:0000256" key="7">
    <source>
        <dbReference type="ARBA" id="ARBA00022786"/>
    </source>
</evidence>
<evidence type="ECO:0000256" key="8">
    <source>
        <dbReference type="ARBA" id="ARBA00022833"/>
    </source>
</evidence>
<proteinExistence type="predicted"/>
<organism evidence="10 11">
    <name type="scientific">Rhizoctonia solani</name>
    <dbReference type="NCBI Taxonomy" id="456999"/>
    <lineage>
        <taxon>Eukaryota</taxon>
        <taxon>Fungi</taxon>
        <taxon>Dikarya</taxon>
        <taxon>Basidiomycota</taxon>
        <taxon>Agaricomycotina</taxon>
        <taxon>Agaricomycetes</taxon>
        <taxon>Cantharellales</taxon>
        <taxon>Ceratobasidiaceae</taxon>
        <taxon>Rhizoctonia</taxon>
    </lineage>
</organism>
<keyword evidence="5" id="KW-0677">Repeat</keyword>
<keyword evidence="4" id="KW-0479">Metal-binding</keyword>
<gene>
    <name evidence="10" type="ORF">RDB_LOCUS68764</name>
</gene>
<dbReference type="PANTHER" id="PTHR11685">
    <property type="entry name" value="RBR FAMILY RING FINGER AND IBR DOMAIN-CONTAINING"/>
    <property type="match status" value="1"/>
</dbReference>
<dbReference type="EMBL" id="CAJMWY010001195">
    <property type="protein sequence ID" value="CAE6461177.1"/>
    <property type="molecule type" value="Genomic_DNA"/>
</dbReference>
<keyword evidence="6" id="KW-0863">Zinc-finger</keyword>
<evidence type="ECO:0000256" key="3">
    <source>
        <dbReference type="ARBA" id="ARBA00022679"/>
    </source>
</evidence>
<dbReference type="SMART" id="SM00647">
    <property type="entry name" value="IBR"/>
    <property type="match status" value="1"/>
</dbReference>
<dbReference type="InterPro" id="IPR002867">
    <property type="entry name" value="IBR_dom"/>
</dbReference>
<dbReference type="GO" id="GO:0008270">
    <property type="term" value="F:zinc ion binding"/>
    <property type="evidence" value="ECO:0007669"/>
    <property type="project" value="UniProtKB-KW"/>
</dbReference>
<dbReference type="Pfam" id="PF01485">
    <property type="entry name" value="IBR"/>
    <property type="match status" value="1"/>
</dbReference>
<accession>A0A8H3BQB7</accession>
<evidence type="ECO:0000313" key="10">
    <source>
        <dbReference type="EMBL" id="CAE6461177.1"/>
    </source>
</evidence>
<evidence type="ECO:0000256" key="4">
    <source>
        <dbReference type="ARBA" id="ARBA00022723"/>
    </source>
</evidence>
<feature type="domain" description="RING-type" evidence="9">
    <location>
        <begin position="1"/>
        <end position="211"/>
    </location>
</feature>
<dbReference type="InterPro" id="IPR044066">
    <property type="entry name" value="TRIAD_supradom"/>
</dbReference>
<comment type="catalytic activity">
    <reaction evidence="1">
        <text>[E2 ubiquitin-conjugating enzyme]-S-ubiquitinyl-L-cysteine + [acceptor protein]-L-lysine = [E2 ubiquitin-conjugating enzyme]-L-cysteine + [acceptor protein]-N(6)-ubiquitinyl-L-lysine.</text>
        <dbReference type="EC" id="2.3.2.31"/>
    </reaction>
</comment>
<dbReference type="Proteomes" id="UP000663861">
    <property type="component" value="Unassembled WGS sequence"/>
</dbReference>
<sequence length="232" mass="26956">MFLDFQNFNAAQYVSKAWTLHFGPVPLIYAPMNRELVNPVLKHMKEIGYEDILTHVHENEEYLNRYNTLVAQRELERQPNFVWCTNPWCGQGQIHDGGATVPLVTCDSCHERTCFVHRIPWHNNLTCDQYSKHEENKASEEYIRIYMKRCPNTECKRPVEKIAGCDHMTCHRPGGCGHQLYACFPPFPNFVIAKPSNQLLERAAGAHGYSQQRTTEQTNMSRLYSSVYMELQ</sequence>
<comment type="caution">
    <text evidence="10">The sequence shown here is derived from an EMBL/GenBank/DDBJ whole genome shotgun (WGS) entry which is preliminary data.</text>
</comment>
<dbReference type="GO" id="GO:0016567">
    <property type="term" value="P:protein ubiquitination"/>
    <property type="evidence" value="ECO:0007669"/>
    <property type="project" value="InterPro"/>
</dbReference>
<protein>
    <recommendedName>
        <fullName evidence="2">RBR-type E3 ubiquitin transferase</fullName>
        <ecNumber evidence="2">2.3.2.31</ecNumber>
    </recommendedName>
</protein>
<keyword evidence="3" id="KW-0808">Transferase</keyword>
<evidence type="ECO:0000313" key="11">
    <source>
        <dbReference type="Proteomes" id="UP000663861"/>
    </source>
</evidence>
<evidence type="ECO:0000256" key="2">
    <source>
        <dbReference type="ARBA" id="ARBA00012251"/>
    </source>
</evidence>
<keyword evidence="7" id="KW-0833">Ubl conjugation pathway</keyword>
<dbReference type="Gene3D" id="1.20.120.1750">
    <property type="match status" value="1"/>
</dbReference>
<evidence type="ECO:0000259" key="9">
    <source>
        <dbReference type="PROSITE" id="PS51873"/>
    </source>
</evidence>
<keyword evidence="8" id="KW-0862">Zinc</keyword>
<reference evidence="10" key="1">
    <citation type="submission" date="2021-01" db="EMBL/GenBank/DDBJ databases">
        <authorList>
            <person name="Kaushik A."/>
        </authorList>
    </citation>
    <scope>NUCLEOTIDE SEQUENCE</scope>
    <source>
        <strain evidence="10">AG4-RS23</strain>
    </source>
</reference>